<protein>
    <submittedName>
        <fullName evidence="2">Uncharacterized protein</fullName>
    </submittedName>
</protein>
<feature type="region of interest" description="Disordered" evidence="1">
    <location>
        <begin position="1"/>
        <end position="66"/>
    </location>
</feature>
<proteinExistence type="predicted"/>
<dbReference type="Proteomes" id="UP001148018">
    <property type="component" value="Unassembled WGS sequence"/>
</dbReference>
<keyword evidence="3" id="KW-1185">Reference proteome</keyword>
<comment type="caution">
    <text evidence="2">The sequence shown here is derived from an EMBL/GenBank/DDBJ whole genome shotgun (WGS) entry which is preliminary data.</text>
</comment>
<feature type="compositionally biased region" description="Acidic residues" evidence="1">
    <location>
        <begin position="43"/>
        <end position="60"/>
    </location>
</feature>
<gene>
    <name evidence="2" type="ORF">NHX12_003718</name>
</gene>
<sequence>MMESGPFHRKINPSEVTAARWEKQRQTDLTGDGATERAAWERGEDDSDESSQENSDDDSLEDNRAA</sequence>
<dbReference type="AlphaFoldDB" id="A0A9Q0DTX7"/>
<evidence type="ECO:0000313" key="3">
    <source>
        <dbReference type="Proteomes" id="UP001148018"/>
    </source>
</evidence>
<evidence type="ECO:0000256" key="1">
    <source>
        <dbReference type="SAM" id="MobiDB-lite"/>
    </source>
</evidence>
<dbReference type="EMBL" id="JANIIK010000111">
    <property type="protein sequence ID" value="KAJ3594411.1"/>
    <property type="molecule type" value="Genomic_DNA"/>
</dbReference>
<evidence type="ECO:0000313" key="2">
    <source>
        <dbReference type="EMBL" id="KAJ3594411.1"/>
    </source>
</evidence>
<name>A0A9Q0DTX7_9TELE</name>
<reference evidence="2" key="1">
    <citation type="submission" date="2022-07" db="EMBL/GenBank/DDBJ databases">
        <title>Chromosome-level genome of Muraenolepis orangiensis.</title>
        <authorList>
            <person name="Kim J."/>
        </authorList>
    </citation>
    <scope>NUCLEOTIDE SEQUENCE</scope>
    <source>
        <strain evidence="2">KU_S4_2022</strain>
        <tissue evidence="2">Muscle</tissue>
    </source>
</reference>
<organism evidence="2 3">
    <name type="scientific">Muraenolepis orangiensis</name>
    <name type="common">Patagonian moray cod</name>
    <dbReference type="NCBI Taxonomy" id="630683"/>
    <lineage>
        <taxon>Eukaryota</taxon>
        <taxon>Metazoa</taxon>
        <taxon>Chordata</taxon>
        <taxon>Craniata</taxon>
        <taxon>Vertebrata</taxon>
        <taxon>Euteleostomi</taxon>
        <taxon>Actinopterygii</taxon>
        <taxon>Neopterygii</taxon>
        <taxon>Teleostei</taxon>
        <taxon>Neoteleostei</taxon>
        <taxon>Acanthomorphata</taxon>
        <taxon>Zeiogadaria</taxon>
        <taxon>Gadariae</taxon>
        <taxon>Gadiformes</taxon>
        <taxon>Muraenolepidoidei</taxon>
        <taxon>Muraenolepididae</taxon>
        <taxon>Muraenolepis</taxon>
    </lineage>
</organism>
<accession>A0A9Q0DTX7</accession>